<evidence type="ECO:0000259" key="5">
    <source>
        <dbReference type="Pfam" id="PF00615"/>
    </source>
</evidence>
<feature type="region of interest" description="Disordered" evidence="4">
    <location>
        <begin position="212"/>
        <end position="233"/>
    </location>
</feature>
<dbReference type="EMBL" id="JP287133">
    <property type="protein sequence ID" value="AEQ18104.1"/>
    <property type="molecule type" value="mRNA"/>
</dbReference>
<dbReference type="Gene3D" id="1.10.196.10">
    <property type="match status" value="1"/>
</dbReference>
<protein>
    <submittedName>
        <fullName evidence="8">Putative axin-1</fullName>
    </submittedName>
</protein>
<name>G5E169_9PIPI</name>
<dbReference type="PANTHER" id="PTHR46102">
    <property type="entry name" value="AXIN"/>
    <property type="match status" value="1"/>
</dbReference>
<dbReference type="InterPro" id="IPR032101">
    <property type="entry name" value="Axin_TNKS-bd"/>
</dbReference>
<dbReference type="Pfam" id="PF08833">
    <property type="entry name" value="Axin_b-cat_bind"/>
    <property type="match status" value="1"/>
</dbReference>
<dbReference type="GO" id="GO:0005886">
    <property type="term" value="C:plasma membrane"/>
    <property type="evidence" value="ECO:0007669"/>
    <property type="project" value="TreeGrafter"/>
</dbReference>
<dbReference type="Pfam" id="PF16646">
    <property type="entry name" value="AXIN1_TNKS_BD"/>
    <property type="match status" value="1"/>
</dbReference>
<feature type="region of interest" description="Disordered" evidence="4">
    <location>
        <begin position="1"/>
        <end position="60"/>
    </location>
</feature>
<evidence type="ECO:0000256" key="4">
    <source>
        <dbReference type="SAM" id="MobiDB-lite"/>
    </source>
</evidence>
<dbReference type="InterPro" id="IPR016137">
    <property type="entry name" value="RGS"/>
</dbReference>
<evidence type="ECO:0000256" key="3">
    <source>
        <dbReference type="ARBA" id="ARBA00022490"/>
    </source>
</evidence>
<dbReference type="GO" id="GO:0060090">
    <property type="term" value="F:molecular adaptor activity"/>
    <property type="evidence" value="ECO:0007669"/>
    <property type="project" value="TreeGrafter"/>
</dbReference>
<dbReference type="GO" id="GO:0048468">
    <property type="term" value="P:cell development"/>
    <property type="evidence" value="ECO:0007669"/>
    <property type="project" value="TreeGrafter"/>
</dbReference>
<dbReference type="GO" id="GO:0070411">
    <property type="term" value="F:I-SMAD binding"/>
    <property type="evidence" value="ECO:0007669"/>
    <property type="project" value="TreeGrafter"/>
</dbReference>
<organism evidence="8">
    <name type="scientific">Hymenochirus curtipes</name>
    <name type="common">western dwarf clawed frog</name>
    <dbReference type="NCBI Taxonomy" id="8362"/>
    <lineage>
        <taxon>Eukaryota</taxon>
        <taxon>Metazoa</taxon>
        <taxon>Chordata</taxon>
        <taxon>Craniata</taxon>
        <taxon>Vertebrata</taxon>
        <taxon>Euteleostomi</taxon>
        <taxon>Amphibia</taxon>
        <taxon>Batrachia</taxon>
        <taxon>Anura</taxon>
        <taxon>Pipoidea</taxon>
        <taxon>Pipidae</taxon>
        <taxon>Pipinae</taxon>
        <taxon>Hymenochirus</taxon>
    </lineage>
</organism>
<reference evidence="8" key="1">
    <citation type="submission" date="2011-09" db="EMBL/GenBank/DDBJ databases">
        <title>The odds of duplicate gene persistence after polyploidization.</title>
        <authorList>
            <person name="Chain F.J.J."/>
            <person name="Evans B.J."/>
            <person name="Dushoff J."/>
        </authorList>
    </citation>
    <scope>NUCLEOTIDE SEQUENCE</scope>
    <source>
        <tissue evidence="8">Liver</tissue>
    </source>
</reference>
<evidence type="ECO:0000256" key="2">
    <source>
        <dbReference type="ARBA" id="ARBA00022473"/>
    </source>
</evidence>
<dbReference type="GO" id="GO:0005737">
    <property type="term" value="C:cytoplasm"/>
    <property type="evidence" value="ECO:0007669"/>
    <property type="project" value="UniProtKB-SubCell"/>
</dbReference>
<dbReference type="GO" id="GO:0005634">
    <property type="term" value="C:nucleus"/>
    <property type="evidence" value="ECO:0007669"/>
    <property type="project" value="TreeGrafter"/>
</dbReference>
<sequence>APRPPVPGEEGELITTDPRPFSHNYYALKNDGIKNETSTATPRRPDLDLGYEPEGSASPTPPYVKWAESLHSLLDDQDGINLFRTFLQQENCADLDFWFACSSSDADTMSLTDSSVDGIPPYRLRKHHRREMQESAKANGRVPLPHIPRTGDDADVSSAPSLLTHKLPSGQPLHHMSSRYSEMGGVGMQVRDAHEENPESILDEHVRVMKTGCQSPGPGRHSPKPRPLSIERPGAVHPWVSAQLRNVVQPSHPFIQDPTMP</sequence>
<evidence type="ECO:0000259" key="6">
    <source>
        <dbReference type="Pfam" id="PF08833"/>
    </source>
</evidence>
<dbReference type="GO" id="GO:0032436">
    <property type="term" value="P:positive regulation of proteasomal ubiquitin-dependent protein catabolic process"/>
    <property type="evidence" value="ECO:0007669"/>
    <property type="project" value="TreeGrafter"/>
</dbReference>
<accession>G5E169</accession>
<dbReference type="GO" id="GO:0031625">
    <property type="term" value="F:ubiquitin protein ligase binding"/>
    <property type="evidence" value="ECO:0007669"/>
    <property type="project" value="TreeGrafter"/>
</dbReference>
<feature type="non-terminal residue" evidence="8">
    <location>
        <position position="1"/>
    </location>
</feature>
<proteinExistence type="evidence at transcript level"/>
<dbReference type="GO" id="GO:0019901">
    <property type="term" value="F:protein kinase binding"/>
    <property type="evidence" value="ECO:0007669"/>
    <property type="project" value="TreeGrafter"/>
</dbReference>
<comment type="subcellular location">
    <subcellularLocation>
        <location evidence="1">Cytoplasm</location>
    </subcellularLocation>
</comment>
<dbReference type="InterPro" id="IPR014936">
    <property type="entry name" value="Axin_b-cat-bd"/>
</dbReference>
<evidence type="ECO:0000313" key="8">
    <source>
        <dbReference type="EMBL" id="AEQ18104.1"/>
    </source>
</evidence>
<dbReference type="GO" id="GO:0042802">
    <property type="term" value="F:identical protein binding"/>
    <property type="evidence" value="ECO:0007669"/>
    <property type="project" value="TreeGrafter"/>
</dbReference>
<feature type="domain" description="RGS" evidence="5">
    <location>
        <begin position="69"/>
        <end position="106"/>
    </location>
</feature>
<dbReference type="InterPro" id="IPR036305">
    <property type="entry name" value="RGS_sf"/>
</dbReference>
<feature type="domain" description="Axin-1/2 tankyrase-binding" evidence="7">
    <location>
        <begin position="1"/>
        <end position="63"/>
    </location>
</feature>
<dbReference type="GO" id="GO:0030877">
    <property type="term" value="C:beta-catenin destruction complex"/>
    <property type="evidence" value="ECO:0007669"/>
    <property type="project" value="TreeGrafter"/>
</dbReference>
<feature type="region of interest" description="Disordered" evidence="4">
    <location>
        <begin position="134"/>
        <end position="156"/>
    </location>
</feature>
<dbReference type="SUPFAM" id="SSF48097">
    <property type="entry name" value="Regulator of G-protein signaling, RGS"/>
    <property type="match status" value="1"/>
</dbReference>
<dbReference type="Pfam" id="PF00615">
    <property type="entry name" value="RGS"/>
    <property type="match status" value="1"/>
</dbReference>
<dbReference type="GO" id="GO:0090090">
    <property type="term" value="P:negative regulation of canonical Wnt signaling pathway"/>
    <property type="evidence" value="ECO:0007669"/>
    <property type="project" value="InterPro"/>
</dbReference>
<dbReference type="CDD" id="cd11582">
    <property type="entry name" value="Axin_TNKS_binding"/>
    <property type="match status" value="1"/>
</dbReference>
<dbReference type="InterPro" id="IPR024066">
    <property type="entry name" value="RGS_subdom1/3"/>
</dbReference>
<evidence type="ECO:0000259" key="7">
    <source>
        <dbReference type="Pfam" id="PF16646"/>
    </source>
</evidence>
<dbReference type="GO" id="GO:0008013">
    <property type="term" value="F:beta-catenin binding"/>
    <property type="evidence" value="ECO:0007669"/>
    <property type="project" value="TreeGrafter"/>
</dbReference>
<keyword evidence="2" id="KW-0217">Developmental protein</keyword>
<feature type="non-terminal residue" evidence="8">
    <location>
        <position position="261"/>
    </location>
</feature>
<dbReference type="AlphaFoldDB" id="G5E169"/>
<dbReference type="InterPro" id="IPR043581">
    <property type="entry name" value="Axin-like"/>
</dbReference>
<evidence type="ECO:0000256" key="1">
    <source>
        <dbReference type="ARBA" id="ARBA00004496"/>
    </source>
</evidence>
<dbReference type="FunFam" id="1.10.196.10:FF:000002">
    <property type="entry name" value="Axin 1"/>
    <property type="match status" value="1"/>
</dbReference>
<dbReference type="PANTHER" id="PTHR46102:SF3">
    <property type="entry name" value="AXIN-1"/>
    <property type="match status" value="1"/>
</dbReference>
<feature type="domain" description="Axin beta-catenin binding" evidence="6">
    <location>
        <begin position="196"/>
        <end position="226"/>
    </location>
</feature>
<keyword evidence="3" id="KW-0963">Cytoplasm</keyword>